<evidence type="ECO:0000313" key="1">
    <source>
        <dbReference type="EMBL" id="KAG5463242.1"/>
    </source>
</evidence>
<reference evidence="1 2" key="1">
    <citation type="journal article" name="Sci. Rep.">
        <title>Genome-scale phylogenetic analyses confirm Olpidium as the closest living zoosporic fungus to the non-flagellated, terrestrial fungi.</title>
        <authorList>
            <person name="Chang Y."/>
            <person name="Rochon D."/>
            <person name="Sekimoto S."/>
            <person name="Wang Y."/>
            <person name="Chovatia M."/>
            <person name="Sandor L."/>
            <person name="Salamov A."/>
            <person name="Grigoriev I.V."/>
            <person name="Stajich J.E."/>
            <person name="Spatafora J.W."/>
        </authorList>
    </citation>
    <scope>NUCLEOTIDE SEQUENCE [LARGE SCALE GENOMIC DNA]</scope>
    <source>
        <strain evidence="1">S191</strain>
    </source>
</reference>
<name>A0A8H8A1D8_9FUNG</name>
<accession>A0A8H8A1D8</accession>
<dbReference type="EMBL" id="JAEFCI010000921">
    <property type="protein sequence ID" value="KAG5463242.1"/>
    <property type="molecule type" value="Genomic_DNA"/>
</dbReference>
<proteinExistence type="predicted"/>
<organism evidence="1 2">
    <name type="scientific">Olpidium bornovanus</name>
    <dbReference type="NCBI Taxonomy" id="278681"/>
    <lineage>
        <taxon>Eukaryota</taxon>
        <taxon>Fungi</taxon>
        <taxon>Fungi incertae sedis</taxon>
        <taxon>Olpidiomycota</taxon>
        <taxon>Olpidiomycotina</taxon>
        <taxon>Olpidiomycetes</taxon>
        <taxon>Olpidiales</taxon>
        <taxon>Olpidiaceae</taxon>
        <taxon>Olpidium</taxon>
    </lineage>
</organism>
<keyword evidence="2" id="KW-1185">Reference proteome</keyword>
<dbReference type="AlphaFoldDB" id="A0A8H8A1D8"/>
<protein>
    <submittedName>
        <fullName evidence="1">Uncharacterized protein</fullName>
    </submittedName>
</protein>
<sequence length="154" mass="16936">MKMAPRWHFDPSIGIGRPCTSLRFSTCTILRDMIKEFDDDNDAGGSTPGVKFGVRPTVDDASGNPTGMGFAIRRQFRPELLHFRIDAAVLANVKSSVEIPPVGTDMAAPPVALASDKQRVEIVLSFMSQPIALRFGDLTDELNWRVADINYILS</sequence>
<dbReference type="Proteomes" id="UP000673691">
    <property type="component" value="Unassembled WGS sequence"/>
</dbReference>
<comment type="caution">
    <text evidence="1">The sequence shown here is derived from an EMBL/GenBank/DDBJ whole genome shotgun (WGS) entry which is preliminary data.</text>
</comment>
<evidence type="ECO:0000313" key="2">
    <source>
        <dbReference type="Proteomes" id="UP000673691"/>
    </source>
</evidence>
<gene>
    <name evidence="1" type="ORF">BJ554DRAFT_754</name>
</gene>